<dbReference type="EC" id="4.2.1.1" evidence="2"/>
<dbReference type="Proteomes" id="UP001151071">
    <property type="component" value="Unassembled WGS sequence"/>
</dbReference>
<evidence type="ECO:0000256" key="2">
    <source>
        <dbReference type="ARBA" id="ARBA00012925"/>
    </source>
</evidence>
<gene>
    <name evidence="7" type="ORF">O3V59_01275</name>
</gene>
<keyword evidence="4 6" id="KW-0862">Zinc</keyword>
<comment type="similarity">
    <text evidence="1">Belongs to the beta-class carbonic anhydrase family.</text>
</comment>
<evidence type="ECO:0000313" key="8">
    <source>
        <dbReference type="Proteomes" id="UP001151071"/>
    </source>
</evidence>
<comment type="catalytic activity">
    <reaction evidence="5">
        <text>hydrogencarbonate + H(+) = CO2 + H2O</text>
        <dbReference type="Rhea" id="RHEA:10748"/>
        <dbReference type="ChEBI" id="CHEBI:15377"/>
        <dbReference type="ChEBI" id="CHEBI:15378"/>
        <dbReference type="ChEBI" id="CHEBI:16526"/>
        <dbReference type="ChEBI" id="CHEBI:17544"/>
        <dbReference type="EC" id="4.2.1.1"/>
    </reaction>
</comment>
<dbReference type="PANTHER" id="PTHR43175">
    <property type="entry name" value="CARBONIC ANHYDRASE"/>
    <property type="match status" value="1"/>
</dbReference>
<reference evidence="7" key="1">
    <citation type="submission" date="2022-12" db="EMBL/GenBank/DDBJ databases">
        <title>Draft genome sequence of the thermophilic strain Brevibacillus thermoruber HT42, isolated from Los Humeros, Puebla, Mexico, with biotechnological potential.</title>
        <authorList>
            <person name="Lara Sanchez J."/>
            <person name="Solis Palacios R."/>
            <person name="Bustos Baena A.S."/>
            <person name="Ruz Baez A.E."/>
            <person name="Espinosa Luna G."/>
            <person name="Oliart Ros R.M."/>
        </authorList>
    </citation>
    <scope>NUCLEOTIDE SEQUENCE</scope>
    <source>
        <strain evidence="7">HT42</strain>
    </source>
</reference>
<keyword evidence="8" id="KW-1185">Reference proteome</keyword>
<dbReference type="InterPro" id="IPR001765">
    <property type="entry name" value="Carbonic_anhydrase"/>
</dbReference>
<dbReference type="PANTHER" id="PTHR43175:SF3">
    <property type="entry name" value="CARBON DISULFIDE HYDROLASE"/>
    <property type="match status" value="1"/>
</dbReference>
<dbReference type="GO" id="GO:0004089">
    <property type="term" value="F:carbonate dehydratase activity"/>
    <property type="evidence" value="ECO:0007669"/>
    <property type="project" value="UniProtKB-EC"/>
</dbReference>
<proteinExistence type="inferred from homology"/>
<evidence type="ECO:0000256" key="1">
    <source>
        <dbReference type="ARBA" id="ARBA00006217"/>
    </source>
</evidence>
<dbReference type="SMART" id="SM00947">
    <property type="entry name" value="Pro_CA"/>
    <property type="match status" value="1"/>
</dbReference>
<feature type="binding site" evidence="6">
    <location>
        <position position="40"/>
    </location>
    <ligand>
        <name>Zn(2+)</name>
        <dbReference type="ChEBI" id="CHEBI:29105"/>
    </ligand>
</feature>
<dbReference type="InterPro" id="IPR036874">
    <property type="entry name" value="Carbonic_anhydrase_sf"/>
</dbReference>
<protein>
    <recommendedName>
        <fullName evidence="2">carbonic anhydrase</fullName>
        <ecNumber evidence="2">4.2.1.1</ecNumber>
    </recommendedName>
</protein>
<feature type="binding site" evidence="6">
    <location>
        <position position="38"/>
    </location>
    <ligand>
        <name>Zn(2+)</name>
        <dbReference type="ChEBI" id="CHEBI:29105"/>
    </ligand>
</feature>
<evidence type="ECO:0000256" key="4">
    <source>
        <dbReference type="ARBA" id="ARBA00022833"/>
    </source>
</evidence>
<dbReference type="Gene3D" id="3.40.1050.10">
    <property type="entry name" value="Carbonic anhydrase"/>
    <property type="match status" value="1"/>
</dbReference>
<dbReference type="CDD" id="cd03379">
    <property type="entry name" value="beta_CA_cladeD"/>
    <property type="match status" value="1"/>
</dbReference>
<dbReference type="Pfam" id="PF00484">
    <property type="entry name" value="Pro_CA"/>
    <property type="match status" value="1"/>
</dbReference>
<dbReference type="AlphaFoldDB" id="A0A9X3Z1T4"/>
<dbReference type="EMBL" id="JAPYYP010000001">
    <property type="protein sequence ID" value="MDA5106983.1"/>
    <property type="molecule type" value="Genomic_DNA"/>
</dbReference>
<evidence type="ECO:0000256" key="6">
    <source>
        <dbReference type="PIRSR" id="PIRSR601765-1"/>
    </source>
</evidence>
<dbReference type="SUPFAM" id="SSF53056">
    <property type="entry name" value="beta-carbonic anhydrase, cab"/>
    <property type="match status" value="1"/>
</dbReference>
<sequence length="192" mass="21561">MTKLEEILTFNREFVARKEYEAFKTTKFPDKRLVILSCMDTRLEELLPKAMNLRNGDFKHVKSAGAIVSHPFGSVMRSILVALYALNAEEVMVVGHYDCGMSMISAEDMLNKMKQQGIAAETISLLQNAGINLQTWLRGFDSVEESVKRSVEVISNHPLLPRRVPVHGLLINPETGQLDLVVNGYERIAADE</sequence>
<accession>A0A9X3Z1T4</accession>
<dbReference type="RefSeq" id="WP_271139295.1">
    <property type="nucleotide sequence ID" value="NZ_JAPYYP010000001.1"/>
</dbReference>
<comment type="caution">
    <text evidence="7">The sequence shown here is derived from an EMBL/GenBank/DDBJ whole genome shotgun (WGS) entry which is preliminary data.</text>
</comment>
<feature type="binding site" evidence="6">
    <location>
        <position position="99"/>
    </location>
    <ligand>
        <name>Zn(2+)</name>
        <dbReference type="ChEBI" id="CHEBI:29105"/>
    </ligand>
</feature>
<keyword evidence="3 6" id="KW-0479">Metal-binding</keyword>
<name>A0A9X3Z1T4_9BACL</name>
<evidence type="ECO:0000256" key="5">
    <source>
        <dbReference type="ARBA" id="ARBA00048348"/>
    </source>
</evidence>
<evidence type="ECO:0000313" key="7">
    <source>
        <dbReference type="EMBL" id="MDA5106983.1"/>
    </source>
</evidence>
<evidence type="ECO:0000256" key="3">
    <source>
        <dbReference type="ARBA" id="ARBA00022723"/>
    </source>
</evidence>
<feature type="binding site" evidence="6">
    <location>
        <position position="96"/>
    </location>
    <ligand>
        <name>Zn(2+)</name>
        <dbReference type="ChEBI" id="CHEBI:29105"/>
    </ligand>
</feature>
<organism evidence="7 8">
    <name type="scientific">Brevibacillus thermoruber</name>
    <dbReference type="NCBI Taxonomy" id="33942"/>
    <lineage>
        <taxon>Bacteria</taxon>
        <taxon>Bacillati</taxon>
        <taxon>Bacillota</taxon>
        <taxon>Bacilli</taxon>
        <taxon>Bacillales</taxon>
        <taxon>Paenibacillaceae</taxon>
        <taxon>Brevibacillus</taxon>
    </lineage>
</organism>
<dbReference type="GO" id="GO:0008270">
    <property type="term" value="F:zinc ion binding"/>
    <property type="evidence" value="ECO:0007669"/>
    <property type="project" value="InterPro"/>
</dbReference>
<comment type="cofactor">
    <cofactor evidence="6">
        <name>Zn(2+)</name>
        <dbReference type="ChEBI" id="CHEBI:29105"/>
    </cofactor>
    <text evidence="6">Binds 1 zinc ion per subunit.</text>
</comment>